<feature type="transmembrane region" description="Helical" evidence="12">
    <location>
        <begin position="554"/>
        <end position="578"/>
    </location>
</feature>
<dbReference type="GO" id="GO:0071222">
    <property type="term" value="P:cellular response to lipopolysaccharide"/>
    <property type="evidence" value="ECO:0007669"/>
    <property type="project" value="TreeGrafter"/>
</dbReference>
<evidence type="ECO:0000256" key="8">
    <source>
        <dbReference type="ARBA" id="ARBA00023170"/>
    </source>
</evidence>
<dbReference type="SMART" id="SM00406">
    <property type="entry name" value="IGv"/>
    <property type="match status" value="2"/>
</dbReference>
<evidence type="ECO:0000256" key="12">
    <source>
        <dbReference type="SAM" id="Phobius"/>
    </source>
</evidence>
<evidence type="ECO:0000256" key="11">
    <source>
        <dbReference type="SAM" id="MobiDB-lite"/>
    </source>
</evidence>
<dbReference type="EMBL" id="JAERUA010000021">
    <property type="protein sequence ID" value="KAI1885389.1"/>
    <property type="molecule type" value="Genomic_DNA"/>
</dbReference>
<dbReference type="PANTHER" id="PTHR25466">
    <property type="entry name" value="T-LYMPHOCYTE ACTIVATION ANTIGEN"/>
    <property type="match status" value="1"/>
</dbReference>
<dbReference type="GO" id="GO:0006955">
    <property type="term" value="P:immune response"/>
    <property type="evidence" value="ECO:0007669"/>
    <property type="project" value="TreeGrafter"/>
</dbReference>
<comment type="subcellular location">
    <subcellularLocation>
        <location evidence="1">Cell membrane</location>
        <topology evidence="1">Single-pass type I membrane protein</topology>
    </subcellularLocation>
</comment>
<dbReference type="FunFam" id="2.60.40.10:FF:000142">
    <property type="entry name" value="V-set domain-containing T-cell activation inhibitor 1"/>
    <property type="match status" value="2"/>
</dbReference>
<keyword evidence="3 12" id="KW-0812">Transmembrane</keyword>
<dbReference type="GO" id="GO:0042102">
    <property type="term" value="P:positive regulation of T cell proliferation"/>
    <property type="evidence" value="ECO:0007669"/>
    <property type="project" value="TreeGrafter"/>
</dbReference>
<keyword evidence="2" id="KW-1003">Cell membrane</keyword>
<dbReference type="PROSITE" id="PS50835">
    <property type="entry name" value="IG_LIKE"/>
    <property type="match status" value="2"/>
</dbReference>
<feature type="compositionally biased region" description="Polar residues" evidence="11">
    <location>
        <begin position="658"/>
        <end position="668"/>
    </location>
</feature>
<feature type="signal peptide" evidence="13">
    <location>
        <begin position="1"/>
        <end position="20"/>
    </location>
</feature>
<keyword evidence="8" id="KW-0675">Receptor</keyword>
<dbReference type="SMART" id="SM00409">
    <property type="entry name" value="IG"/>
    <property type="match status" value="2"/>
</dbReference>
<evidence type="ECO:0000256" key="1">
    <source>
        <dbReference type="ARBA" id="ARBA00004251"/>
    </source>
</evidence>
<dbReference type="AlphaFoldDB" id="A0A8T3CJT7"/>
<dbReference type="Pfam" id="PF07686">
    <property type="entry name" value="V-set"/>
    <property type="match status" value="2"/>
</dbReference>
<feature type="transmembrane region" description="Helical" evidence="12">
    <location>
        <begin position="285"/>
        <end position="306"/>
    </location>
</feature>
<comment type="caution">
    <text evidence="15">The sequence shown here is derived from an EMBL/GenBank/DDBJ whole genome shotgun (WGS) entry which is preliminary data.</text>
</comment>
<dbReference type="OrthoDB" id="10012075at2759"/>
<feature type="transmembrane region" description="Helical" evidence="12">
    <location>
        <begin position="405"/>
        <end position="426"/>
    </location>
</feature>
<dbReference type="SMART" id="SM00408">
    <property type="entry name" value="IGc2"/>
    <property type="match status" value="2"/>
</dbReference>
<dbReference type="InterPro" id="IPR003599">
    <property type="entry name" value="Ig_sub"/>
</dbReference>
<accession>A0A8T3CJT7</accession>
<feature type="transmembrane region" description="Helical" evidence="12">
    <location>
        <begin position="496"/>
        <end position="517"/>
    </location>
</feature>
<evidence type="ECO:0000313" key="15">
    <source>
        <dbReference type="EMBL" id="KAI1885389.1"/>
    </source>
</evidence>
<feature type="transmembrane region" description="Helical" evidence="12">
    <location>
        <begin position="523"/>
        <end position="542"/>
    </location>
</feature>
<feature type="domain" description="Ig-like" evidence="14">
    <location>
        <begin position="149"/>
        <end position="241"/>
    </location>
</feature>
<dbReference type="PANTHER" id="PTHR25466:SF14">
    <property type="entry name" value="BUTYROPHILIN SUBFAMILY 2 MEMBER A2-LIKE-RELATED"/>
    <property type="match status" value="1"/>
</dbReference>
<evidence type="ECO:0000256" key="7">
    <source>
        <dbReference type="ARBA" id="ARBA00023157"/>
    </source>
</evidence>
<keyword evidence="16" id="KW-1185">Reference proteome</keyword>
<dbReference type="GO" id="GO:0042130">
    <property type="term" value="P:negative regulation of T cell proliferation"/>
    <property type="evidence" value="ECO:0007669"/>
    <property type="project" value="TreeGrafter"/>
</dbReference>
<evidence type="ECO:0000256" key="10">
    <source>
        <dbReference type="ARBA" id="ARBA00023319"/>
    </source>
</evidence>
<keyword evidence="10" id="KW-0393">Immunoglobulin domain</keyword>
<dbReference type="InterPro" id="IPR013783">
    <property type="entry name" value="Ig-like_fold"/>
</dbReference>
<feature type="chain" id="PRO_5035766780" description="Ig-like domain-containing protein" evidence="13">
    <location>
        <begin position="21"/>
        <end position="678"/>
    </location>
</feature>
<dbReference type="GO" id="GO:0009897">
    <property type="term" value="C:external side of plasma membrane"/>
    <property type="evidence" value="ECO:0007669"/>
    <property type="project" value="TreeGrafter"/>
</dbReference>
<feature type="domain" description="Ig-like" evidence="14">
    <location>
        <begin position="35"/>
        <end position="132"/>
    </location>
</feature>
<sequence length="678" mass="77170">MGLLICYWFLSLVFTVVTEGFTVHGSAVPLSVQLGASVTLPCSVDTPLPLSELEVEWMRAESGTLVHLFQEGQSRPEFQNPSYSSRAEFFTEEIPKGNFSLLLINVTTEDMGVYRCAVHTDLESSETNLEIHIEWLVVTGASEPVLAFDGEDVILNCSVDTHAPVEELEVEWVKMDQEGLVLLFQEGQNQPEFQHERFRGRAEFFTEEIQKGNFSLKLRGVRTEDRGEYMCKVHTDTDSVSAKARLQGFSSLHISVLVLSIAAPIAACVCFCPLKALLEYDEDKFYCFCIFLPCGLICAAFIIWGIMEGSVAEVNTCTAINLMRVLMLRKVADKWRWSIPFSRTCKHCAPIEHFIILTGVNSDVLWKIYKEHTPDTGYEITGLCIFVIMVLLSFPAVFWHKGHRFFFGALVVINVMETWFLGFTFGIISPEYFVLSGIGAVGVTMCVILKKKKHWDQGWDWYSDWYSDWDWDSDWRTPPNSAVSDQQAKKDLWKKIFLVGFFLLTLISSFIYLDIILEKHKERDAWMCLMALLYILAVTAVFDCRRDLPRREYTFWYAFGALALPIVNGVAVAVSVIQKATKGERTVEDLRVIVVPFECIFLTCWIGLKVYVYCREKDGKIKKGMRLIFQRGQTQRHDPASSAQNQESQEEHEMAPSSEPQSNMNNSQEEAKGSPSEM</sequence>
<dbReference type="InterPro" id="IPR036179">
    <property type="entry name" value="Ig-like_dom_sf"/>
</dbReference>
<dbReference type="Proteomes" id="UP000829720">
    <property type="component" value="Unassembled WGS sequence"/>
</dbReference>
<dbReference type="InterPro" id="IPR003598">
    <property type="entry name" value="Ig_sub2"/>
</dbReference>
<feature type="transmembrane region" description="Helical" evidence="12">
    <location>
        <begin position="432"/>
        <end position="449"/>
    </location>
</feature>
<evidence type="ECO:0000256" key="4">
    <source>
        <dbReference type="ARBA" id="ARBA00022729"/>
    </source>
</evidence>
<dbReference type="InterPro" id="IPR013106">
    <property type="entry name" value="Ig_V-set"/>
</dbReference>
<dbReference type="InterPro" id="IPR051713">
    <property type="entry name" value="T-cell_Activation_Regulation"/>
</dbReference>
<name>A0A8T3CJT7_9TELE</name>
<evidence type="ECO:0000256" key="9">
    <source>
        <dbReference type="ARBA" id="ARBA00023180"/>
    </source>
</evidence>
<keyword evidence="4 13" id="KW-0732">Signal</keyword>
<gene>
    <name evidence="15" type="ORF">AGOR_G00219630</name>
</gene>
<evidence type="ECO:0000313" key="16">
    <source>
        <dbReference type="Proteomes" id="UP000829720"/>
    </source>
</evidence>
<dbReference type="Gene3D" id="2.60.40.10">
    <property type="entry name" value="Immunoglobulins"/>
    <property type="match status" value="2"/>
</dbReference>
<reference evidence="15" key="1">
    <citation type="submission" date="2021-01" db="EMBL/GenBank/DDBJ databases">
        <authorList>
            <person name="Zahm M."/>
            <person name="Roques C."/>
            <person name="Cabau C."/>
            <person name="Klopp C."/>
            <person name="Donnadieu C."/>
            <person name="Jouanno E."/>
            <person name="Lampietro C."/>
            <person name="Louis A."/>
            <person name="Herpin A."/>
            <person name="Echchiki A."/>
            <person name="Berthelot C."/>
            <person name="Parey E."/>
            <person name="Roest-Crollius H."/>
            <person name="Braasch I."/>
            <person name="Postlethwait J."/>
            <person name="Bobe J."/>
            <person name="Montfort J."/>
            <person name="Bouchez O."/>
            <person name="Begum T."/>
            <person name="Mejri S."/>
            <person name="Adams A."/>
            <person name="Chen W.-J."/>
            <person name="Guiguen Y."/>
        </authorList>
    </citation>
    <scope>NUCLEOTIDE SEQUENCE</scope>
    <source>
        <tissue evidence="15">Blood</tissue>
    </source>
</reference>
<feature type="region of interest" description="Disordered" evidence="11">
    <location>
        <begin position="632"/>
        <end position="678"/>
    </location>
</feature>
<feature type="transmembrane region" description="Helical" evidence="12">
    <location>
        <begin position="590"/>
        <end position="614"/>
    </location>
</feature>
<feature type="transmembrane region" description="Helical" evidence="12">
    <location>
        <begin position="252"/>
        <end position="278"/>
    </location>
</feature>
<protein>
    <recommendedName>
        <fullName evidence="14">Ig-like domain-containing protein</fullName>
    </recommendedName>
</protein>
<evidence type="ECO:0000256" key="5">
    <source>
        <dbReference type="ARBA" id="ARBA00022989"/>
    </source>
</evidence>
<evidence type="ECO:0000259" key="14">
    <source>
        <dbReference type="PROSITE" id="PS50835"/>
    </source>
</evidence>
<evidence type="ECO:0000256" key="13">
    <source>
        <dbReference type="SAM" id="SignalP"/>
    </source>
</evidence>
<feature type="transmembrane region" description="Helical" evidence="12">
    <location>
        <begin position="380"/>
        <end position="398"/>
    </location>
</feature>
<dbReference type="GO" id="GO:0031295">
    <property type="term" value="P:T cell costimulation"/>
    <property type="evidence" value="ECO:0007669"/>
    <property type="project" value="TreeGrafter"/>
</dbReference>
<keyword evidence="6 12" id="KW-0472">Membrane</keyword>
<evidence type="ECO:0000256" key="6">
    <source>
        <dbReference type="ARBA" id="ARBA00023136"/>
    </source>
</evidence>
<keyword evidence="7" id="KW-1015">Disulfide bond</keyword>
<evidence type="ECO:0000256" key="3">
    <source>
        <dbReference type="ARBA" id="ARBA00022692"/>
    </source>
</evidence>
<evidence type="ECO:0000256" key="2">
    <source>
        <dbReference type="ARBA" id="ARBA00022475"/>
    </source>
</evidence>
<organism evidence="15 16">
    <name type="scientific">Albula goreensis</name>
    <dbReference type="NCBI Taxonomy" id="1534307"/>
    <lineage>
        <taxon>Eukaryota</taxon>
        <taxon>Metazoa</taxon>
        <taxon>Chordata</taxon>
        <taxon>Craniata</taxon>
        <taxon>Vertebrata</taxon>
        <taxon>Euteleostomi</taxon>
        <taxon>Actinopterygii</taxon>
        <taxon>Neopterygii</taxon>
        <taxon>Teleostei</taxon>
        <taxon>Albuliformes</taxon>
        <taxon>Albulidae</taxon>
        <taxon>Albula</taxon>
    </lineage>
</organism>
<keyword evidence="9" id="KW-0325">Glycoprotein</keyword>
<keyword evidence="5 12" id="KW-1133">Transmembrane helix</keyword>
<dbReference type="InterPro" id="IPR007110">
    <property type="entry name" value="Ig-like_dom"/>
</dbReference>
<dbReference type="GO" id="GO:0007166">
    <property type="term" value="P:cell surface receptor signaling pathway"/>
    <property type="evidence" value="ECO:0007669"/>
    <property type="project" value="TreeGrafter"/>
</dbReference>
<dbReference type="SUPFAM" id="SSF48726">
    <property type="entry name" value="Immunoglobulin"/>
    <property type="match status" value="2"/>
</dbReference>
<proteinExistence type="predicted"/>